<dbReference type="AlphaFoldDB" id="A0A4Y9Z337"/>
<reference evidence="2 3" key="1">
    <citation type="submission" date="2019-02" db="EMBL/GenBank/DDBJ databases">
        <title>Genome sequencing of the rare red list fungi Dentipellis fragilis.</title>
        <authorList>
            <person name="Buettner E."/>
            <person name="Kellner H."/>
        </authorList>
    </citation>
    <scope>NUCLEOTIDE SEQUENCE [LARGE SCALE GENOMIC DNA]</scope>
    <source>
        <strain evidence="2 3">DSM 105465</strain>
    </source>
</reference>
<dbReference type="EMBL" id="SEOQ01000149">
    <property type="protein sequence ID" value="TFY68952.1"/>
    <property type="molecule type" value="Genomic_DNA"/>
</dbReference>
<protein>
    <submittedName>
        <fullName evidence="2">Uncharacterized protein</fullName>
    </submittedName>
</protein>
<evidence type="ECO:0000256" key="1">
    <source>
        <dbReference type="SAM" id="MobiDB-lite"/>
    </source>
</evidence>
<feature type="compositionally biased region" description="Basic and acidic residues" evidence="1">
    <location>
        <begin position="40"/>
        <end position="49"/>
    </location>
</feature>
<evidence type="ECO:0000313" key="3">
    <source>
        <dbReference type="Proteomes" id="UP000298327"/>
    </source>
</evidence>
<gene>
    <name evidence="2" type="ORF">EVG20_g3359</name>
</gene>
<comment type="caution">
    <text evidence="2">The sequence shown here is derived from an EMBL/GenBank/DDBJ whole genome shotgun (WGS) entry which is preliminary data.</text>
</comment>
<evidence type="ECO:0000313" key="2">
    <source>
        <dbReference type="EMBL" id="TFY68952.1"/>
    </source>
</evidence>
<organism evidence="2 3">
    <name type="scientific">Dentipellis fragilis</name>
    <dbReference type="NCBI Taxonomy" id="205917"/>
    <lineage>
        <taxon>Eukaryota</taxon>
        <taxon>Fungi</taxon>
        <taxon>Dikarya</taxon>
        <taxon>Basidiomycota</taxon>
        <taxon>Agaricomycotina</taxon>
        <taxon>Agaricomycetes</taxon>
        <taxon>Russulales</taxon>
        <taxon>Hericiaceae</taxon>
        <taxon>Dentipellis</taxon>
    </lineage>
</organism>
<proteinExistence type="predicted"/>
<feature type="compositionally biased region" description="Polar residues" evidence="1">
    <location>
        <begin position="50"/>
        <end position="65"/>
    </location>
</feature>
<sequence>MSAGTGVDGRRGRTDVSRSPVACPENPVPGHCGFKRSRSTRHDPRHGRSDSTTSAPRQKNLQASGRHQLDDAASGPGERRTFHFNVDAQHQTSLPLRSYEGTRQDFPADPGVTS</sequence>
<name>A0A4Y9Z337_9AGAM</name>
<keyword evidence="3" id="KW-1185">Reference proteome</keyword>
<feature type="region of interest" description="Disordered" evidence="1">
    <location>
        <begin position="1"/>
        <end position="114"/>
    </location>
</feature>
<accession>A0A4Y9Z337</accession>
<dbReference type="Proteomes" id="UP000298327">
    <property type="component" value="Unassembled WGS sequence"/>
</dbReference>